<reference evidence="4" key="2">
    <citation type="submission" date="2025-09" db="UniProtKB">
        <authorList>
            <consortium name="Ensembl"/>
        </authorList>
    </citation>
    <scope>IDENTIFICATION</scope>
</reference>
<dbReference type="Ensembl" id="ENSPTXT00000024551.1">
    <property type="protein sequence ID" value="ENSPTXP00000023814.1"/>
    <property type="gene ID" value="ENSPTXG00000016548.1"/>
</dbReference>
<dbReference type="GO" id="GO:0016192">
    <property type="term" value="P:vesicle-mediated transport"/>
    <property type="evidence" value="ECO:0007669"/>
    <property type="project" value="UniProtKB-KW"/>
</dbReference>
<dbReference type="PANTHER" id="PTHR12981:SF0">
    <property type="entry name" value="ZINC FINGER PROTEIN-LIKE 1"/>
    <property type="match status" value="1"/>
</dbReference>
<comment type="domain">
    <text evidence="1">The B box-type and RING-type zinc fingers although degenerate play a central role in function of the protein.</text>
</comment>
<sequence length="99" mass="10738">MGLCKCPKRKVTNLFCFEHRVNVCEYCIVANHAKISSTGPASMRWPTSFPRTRPPLATSVPLARAPSSLPPTWSVPSRLPSETSSPPSTGLGPDSGFPW</sequence>
<comment type="similarity">
    <text evidence="1">Belongs to the ZFPL1 family.</text>
</comment>
<keyword evidence="1" id="KW-0479">Metal-binding</keyword>
<dbReference type="InterPro" id="IPR039043">
    <property type="entry name" value="ZFPL1"/>
</dbReference>
<dbReference type="PANTHER" id="PTHR12981">
    <property type="entry name" value="ZINC FINGER PROTEIN-LIKE 1"/>
    <property type="match status" value="1"/>
</dbReference>
<feature type="domain" description="ZFPL1-like B-box zinc-binding" evidence="3">
    <location>
        <begin position="1"/>
        <end position="34"/>
    </location>
</feature>
<keyword evidence="1" id="KW-0862">Zinc</keyword>
<evidence type="ECO:0000256" key="1">
    <source>
        <dbReference type="RuleBase" id="RU369078"/>
    </source>
</evidence>
<evidence type="ECO:0000313" key="4">
    <source>
        <dbReference type="Ensembl" id="ENSPTXP00000023814.1"/>
    </source>
</evidence>
<keyword evidence="5" id="KW-1185">Reference proteome</keyword>
<comment type="function">
    <text evidence="1">Required for cis-Golgi integrity and efficient ER to Golgi transport.</text>
</comment>
<dbReference type="GO" id="GO:0008270">
    <property type="term" value="F:zinc ion binding"/>
    <property type="evidence" value="ECO:0007669"/>
    <property type="project" value="UniProtKB-UniRule"/>
</dbReference>
<feature type="compositionally biased region" description="Polar residues" evidence="2">
    <location>
        <begin position="70"/>
        <end position="88"/>
    </location>
</feature>
<dbReference type="Proteomes" id="UP000472273">
    <property type="component" value="Unplaced"/>
</dbReference>
<proteinExistence type="inferred from homology"/>
<accession>A0A670ZM40</accession>
<keyword evidence="1" id="KW-0333">Golgi apparatus</keyword>
<dbReference type="Pfam" id="PF25993">
    <property type="entry name" value="zf-B_box_ZFPL1"/>
    <property type="match status" value="1"/>
</dbReference>
<dbReference type="InterPro" id="IPR058731">
    <property type="entry name" value="Znf-B_box_ZFPL1-like"/>
</dbReference>
<name>A0A670ZM40_PSETE</name>
<feature type="region of interest" description="Disordered" evidence="2">
    <location>
        <begin position="56"/>
        <end position="99"/>
    </location>
</feature>
<evidence type="ECO:0000259" key="3">
    <source>
        <dbReference type="Pfam" id="PF25993"/>
    </source>
</evidence>
<dbReference type="GeneTree" id="ENSGT01070000254712"/>
<keyword evidence="1" id="KW-0931">ER-Golgi transport</keyword>
<reference evidence="4" key="1">
    <citation type="submission" date="2025-08" db="UniProtKB">
        <authorList>
            <consortium name="Ensembl"/>
        </authorList>
    </citation>
    <scope>IDENTIFICATION</scope>
</reference>
<evidence type="ECO:0000256" key="2">
    <source>
        <dbReference type="SAM" id="MobiDB-lite"/>
    </source>
</evidence>
<evidence type="ECO:0000313" key="5">
    <source>
        <dbReference type="Proteomes" id="UP000472273"/>
    </source>
</evidence>
<organism evidence="4 5">
    <name type="scientific">Pseudonaja textilis</name>
    <name type="common">Eastern brown snake</name>
    <dbReference type="NCBI Taxonomy" id="8673"/>
    <lineage>
        <taxon>Eukaryota</taxon>
        <taxon>Metazoa</taxon>
        <taxon>Chordata</taxon>
        <taxon>Craniata</taxon>
        <taxon>Vertebrata</taxon>
        <taxon>Euteleostomi</taxon>
        <taxon>Lepidosauria</taxon>
        <taxon>Squamata</taxon>
        <taxon>Bifurcata</taxon>
        <taxon>Unidentata</taxon>
        <taxon>Episquamata</taxon>
        <taxon>Toxicofera</taxon>
        <taxon>Serpentes</taxon>
        <taxon>Colubroidea</taxon>
        <taxon>Elapidae</taxon>
        <taxon>Hydrophiinae</taxon>
        <taxon>Pseudonaja</taxon>
    </lineage>
</organism>
<comment type="subcellular location">
    <subcellularLocation>
        <location evidence="1">Golgi apparatus</location>
        <location evidence="1">cis-Golgi network membrane</location>
        <topology evidence="1">Single-pass membrane protein</topology>
    </subcellularLocation>
</comment>
<dbReference type="AlphaFoldDB" id="A0A670ZM40"/>
<keyword evidence="1" id="KW-0863">Zinc-finger</keyword>
<protein>
    <recommendedName>
        <fullName evidence="1">Zinc finger protein-like 1</fullName>
    </recommendedName>
</protein>
<keyword evidence="1" id="KW-0813">Transport</keyword>
<dbReference type="GO" id="GO:0005794">
    <property type="term" value="C:Golgi apparatus"/>
    <property type="evidence" value="ECO:0007669"/>
    <property type="project" value="UniProtKB-SubCell"/>
</dbReference>